<dbReference type="EMBL" id="JBHSON010000009">
    <property type="protein sequence ID" value="MFC5745627.1"/>
    <property type="molecule type" value="Genomic_DNA"/>
</dbReference>
<protein>
    <submittedName>
        <fullName evidence="4">Dihydroxyacetone kinase subunit DhaL</fullName>
        <ecNumber evidence="4">2.7.1.121</ecNumber>
    </submittedName>
</protein>
<sequence>MTGRTLTAEHALAWTGRFTEAVRRGGEELTELDRRAGDGDFGTNMRFALRRVADLLDGGAPDSAAGVFTALSEGFLQTGGTSGPLFGMWFREFAKGSAGGEVTTAVLARAAAAAVATVQRLGGAEVGHKTMVDAMAPAVEALRAEADRDAEVAEALSRAAAAAREGAESTRHLVAVRGRASYVGEHARGVVDPGALTVALFFEAAPEPDA</sequence>
<reference evidence="5" key="1">
    <citation type="journal article" date="2019" name="Int. J. Syst. Evol. Microbiol.">
        <title>The Global Catalogue of Microorganisms (GCM) 10K type strain sequencing project: providing services to taxonomists for standard genome sequencing and annotation.</title>
        <authorList>
            <consortium name="The Broad Institute Genomics Platform"/>
            <consortium name="The Broad Institute Genome Sequencing Center for Infectious Disease"/>
            <person name="Wu L."/>
            <person name="Ma J."/>
        </authorList>
    </citation>
    <scope>NUCLEOTIDE SEQUENCE [LARGE SCALE GENOMIC DNA]</scope>
    <source>
        <strain evidence="5">KCTC 42087</strain>
    </source>
</reference>
<dbReference type="PANTHER" id="PTHR28629:SF4">
    <property type="entry name" value="TRIOKINASE_FMN CYCLASE"/>
    <property type="match status" value="1"/>
</dbReference>
<evidence type="ECO:0000313" key="4">
    <source>
        <dbReference type="EMBL" id="MFC5745627.1"/>
    </source>
</evidence>
<dbReference type="NCBIfam" id="TIGR02365">
    <property type="entry name" value="dha_L_ycgS"/>
    <property type="match status" value="1"/>
</dbReference>
<dbReference type="InterPro" id="IPR012737">
    <property type="entry name" value="DhaK_L_YcgS"/>
</dbReference>
<dbReference type="InterPro" id="IPR004007">
    <property type="entry name" value="DhaL_dom"/>
</dbReference>
<dbReference type="SUPFAM" id="SSF101473">
    <property type="entry name" value="DhaL-like"/>
    <property type="match status" value="1"/>
</dbReference>
<dbReference type="InterPro" id="IPR050861">
    <property type="entry name" value="Dihydroxyacetone_Kinase"/>
</dbReference>
<dbReference type="Pfam" id="PF02734">
    <property type="entry name" value="Dak2"/>
    <property type="match status" value="1"/>
</dbReference>
<dbReference type="PANTHER" id="PTHR28629">
    <property type="entry name" value="TRIOKINASE/FMN CYCLASE"/>
    <property type="match status" value="1"/>
</dbReference>
<organism evidence="4 5">
    <name type="scientific">Actinomadura rugatobispora</name>
    <dbReference type="NCBI Taxonomy" id="1994"/>
    <lineage>
        <taxon>Bacteria</taxon>
        <taxon>Bacillati</taxon>
        <taxon>Actinomycetota</taxon>
        <taxon>Actinomycetes</taxon>
        <taxon>Streptosporangiales</taxon>
        <taxon>Thermomonosporaceae</taxon>
        <taxon>Actinomadura</taxon>
    </lineage>
</organism>
<dbReference type="Gene3D" id="1.25.40.340">
    <property type="match status" value="1"/>
</dbReference>
<dbReference type="Proteomes" id="UP001596074">
    <property type="component" value="Unassembled WGS sequence"/>
</dbReference>
<keyword evidence="5" id="KW-1185">Reference proteome</keyword>
<dbReference type="RefSeq" id="WP_378281252.1">
    <property type="nucleotide sequence ID" value="NZ_JBHSON010000009.1"/>
</dbReference>
<dbReference type="PROSITE" id="PS51480">
    <property type="entry name" value="DHAL"/>
    <property type="match status" value="1"/>
</dbReference>
<proteinExistence type="predicted"/>
<name>A0ABW0ZSH2_9ACTN</name>
<gene>
    <name evidence="4" type="primary">dhaL</name>
    <name evidence="4" type="ORF">ACFPZN_08420</name>
</gene>
<evidence type="ECO:0000256" key="2">
    <source>
        <dbReference type="ARBA" id="ARBA00022777"/>
    </source>
</evidence>
<evidence type="ECO:0000259" key="3">
    <source>
        <dbReference type="PROSITE" id="PS51480"/>
    </source>
</evidence>
<comment type="caution">
    <text evidence="4">The sequence shown here is derived from an EMBL/GenBank/DDBJ whole genome shotgun (WGS) entry which is preliminary data.</text>
</comment>
<evidence type="ECO:0000313" key="5">
    <source>
        <dbReference type="Proteomes" id="UP001596074"/>
    </source>
</evidence>
<dbReference type="InterPro" id="IPR036117">
    <property type="entry name" value="DhaL_dom_sf"/>
</dbReference>
<dbReference type="SMART" id="SM01120">
    <property type="entry name" value="Dak2"/>
    <property type="match status" value="1"/>
</dbReference>
<dbReference type="EC" id="2.7.1.121" evidence="4"/>
<dbReference type="GO" id="GO:0047324">
    <property type="term" value="F:phosphoenolpyruvate-glycerone phosphotransferase activity"/>
    <property type="evidence" value="ECO:0007669"/>
    <property type="project" value="UniProtKB-EC"/>
</dbReference>
<accession>A0ABW0ZSH2</accession>
<feature type="domain" description="DhaL" evidence="3">
    <location>
        <begin position="9"/>
        <end position="207"/>
    </location>
</feature>
<evidence type="ECO:0000256" key="1">
    <source>
        <dbReference type="ARBA" id="ARBA00022679"/>
    </source>
</evidence>
<keyword evidence="1 4" id="KW-0808">Transferase</keyword>
<keyword evidence="2 4" id="KW-0418">Kinase</keyword>